<dbReference type="AlphaFoldDB" id="A0A8S3Z9L3"/>
<evidence type="ECO:0000256" key="6">
    <source>
        <dbReference type="ARBA" id="ARBA00044739"/>
    </source>
</evidence>
<dbReference type="SUPFAM" id="SSF48452">
    <property type="entry name" value="TPR-like"/>
    <property type="match status" value="1"/>
</dbReference>
<dbReference type="InterPro" id="IPR051476">
    <property type="entry name" value="Bac_ResReg_Asp_Phosphatase"/>
</dbReference>
<evidence type="ECO:0000313" key="8">
    <source>
        <dbReference type="EMBL" id="CAG5125879.1"/>
    </source>
</evidence>
<dbReference type="GO" id="GO:0005929">
    <property type="term" value="C:cilium"/>
    <property type="evidence" value="ECO:0007669"/>
    <property type="project" value="TreeGrafter"/>
</dbReference>
<protein>
    <recommendedName>
        <fullName evidence="5">Tetratricopeptide repeat protein 29</fullName>
    </recommendedName>
</protein>
<keyword evidence="3" id="KW-0677">Repeat</keyword>
<dbReference type="PANTHER" id="PTHR46630:SF1">
    <property type="entry name" value="TETRATRICOPEPTIDE REPEAT PROTEIN 29"/>
    <property type="match status" value="1"/>
</dbReference>
<dbReference type="InterPro" id="IPR019734">
    <property type="entry name" value="TPR_rpt"/>
</dbReference>
<evidence type="ECO:0000256" key="2">
    <source>
        <dbReference type="ARBA" id="ARBA00022490"/>
    </source>
</evidence>
<keyword evidence="2" id="KW-0963">Cytoplasm</keyword>
<evidence type="ECO:0000256" key="1">
    <source>
        <dbReference type="ARBA" id="ARBA00004496"/>
    </source>
</evidence>
<feature type="region of interest" description="Disordered" evidence="7">
    <location>
        <begin position="1"/>
        <end position="30"/>
    </location>
</feature>
<evidence type="ECO:0000256" key="3">
    <source>
        <dbReference type="ARBA" id="ARBA00022737"/>
    </source>
</evidence>
<accession>A0A8S3Z9L3</accession>
<reference evidence="8" key="1">
    <citation type="submission" date="2021-04" db="EMBL/GenBank/DDBJ databases">
        <authorList>
            <consortium name="Molecular Ecology Group"/>
        </authorList>
    </citation>
    <scope>NUCLEOTIDE SEQUENCE</scope>
</reference>
<dbReference type="SMART" id="SM00028">
    <property type="entry name" value="TPR"/>
    <property type="match status" value="3"/>
</dbReference>
<evidence type="ECO:0000313" key="9">
    <source>
        <dbReference type="Proteomes" id="UP000678393"/>
    </source>
</evidence>
<evidence type="ECO:0000256" key="7">
    <source>
        <dbReference type="SAM" id="MobiDB-lite"/>
    </source>
</evidence>
<dbReference type="Pfam" id="PF13424">
    <property type="entry name" value="TPR_12"/>
    <property type="match status" value="1"/>
</dbReference>
<dbReference type="GO" id="GO:0005737">
    <property type="term" value="C:cytoplasm"/>
    <property type="evidence" value="ECO:0007669"/>
    <property type="project" value="UniProtKB-SubCell"/>
</dbReference>
<dbReference type="PANTHER" id="PTHR46630">
    <property type="entry name" value="TETRATRICOPEPTIDE REPEAT PROTEIN 29"/>
    <property type="match status" value="1"/>
</dbReference>
<dbReference type="InterPro" id="IPR011990">
    <property type="entry name" value="TPR-like_helical_dom_sf"/>
</dbReference>
<evidence type="ECO:0000256" key="5">
    <source>
        <dbReference type="ARBA" id="ARBA00040665"/>
    </source>
</evidence>
<proteinExistence type="predicted"/>
<dbReference type="OrthoDB" id="626167at2759"/>
<evidence type="ECO:0000256" key="4">
    <source>
        <dbReference type="ARBA" id="ARBA00022803"/>
    </source>
</evidence>
<sequence length="504" mass="57551">MATTLPPINKNKNQNNGRSRRSSEYAGFSQTSFKTEPDKLPIEKINDLRSELPLLKKHDIAKFRNSYNHNLCLDMLTDGFHMSFCELIMLIRQQVEERDAAGPESFLWTRPLIRDQASKLDTLKLLLTKAEQASRLENIEEEYRARFELAQSFRKDPNDQWLVEHFFGTCLEVAKKQGKETQMLAEGHCNVGLFLQNNKNHKEAVKHFEAYHKLAKNHRHWKRFDNMTFYKDSCVKLYHIYTIFGLELGRSNDDEDKTASLTMLTEALEMAKNSGDKKLEGEASYTLGLAYQKANKLDTAQSLLLNFYESCQGDSNSEGIGRACDAIAKIYARQGNKEKSVEFLKRFVELTEKTGLEKEYCLACHNLGNVCNSVGNYDEATEYFSKAYNISRALNDQESTNTNRVQYGIAMAHRMMGKFANHIVVGDSTCMVRLLDWKSVRTDEFNKQIPDTAPGAAYHTLLPPPVDPNMKRLEIIIDGVSEEEVDINFKDEGEELPSNVVSAE</sequence>
<keyword evidence="4" id="KW-0802">TPR repeat</keyword>
<dbReference type="Pfam" id="PF13181">
    <property type="entry name" value="TPR_8"/>
    <property type="match status" value="1"/>
</dbReference>
<comment type="function">
    <text evidence="6">Axonemal protein which is implicated in axonemal and/or peri-axonemal structure assembly and regulates flagellum assembly and beating and therefore sperm motility.</text>
</comment>
<comment type="caution">
    <text evidence="8">The sequence shown here is derived from an EMBL/GenBank/DDBJ whole genome shotgun (WGS) entry which is preliminary data.</text>
</comment>
<comment type="subcellular location">
    <subcellularLocation>
        <location evidence="1">Cytoplasm</location>
    </subcellularLocation>
</comment>
<dbReference type="Proteomes" id="UP000678393">
    <property type="component" value="Unassembled WGS sequence"/>
</dbReference>
<gene>
    <name evidence="8" type="ORF">CUNI_LOCUS11437</name>
</gene>
<name>A0A8S3Z9L3_9EUPU</name>
<keyword evidence="9" id="KW-1185">Reference proteome</keyword>
<organism evidence="8 9">
    <name type="scientific">Candidula unifasciata</name>
    <dbReference type="NCBI Taxonomy" id="100452"/>
    <lineage>
        <taxon>Eukaryota</taxon>
        <taxon>Metazoa</taxon>
        <taxon>Spiralia</taxon>
        <taxon>Lophotrochozoa</taxon>
        <taxon>Mollusca</taxon>
        <taxon>Gastropoda</taxon>
        <taxon>Heterobranchia</taxon>
        <taxon>Euthyneura</taxon>
        <taxon>Panpulmonata</taxon>
        <taxon>Eupulmonata</taxon>
        <taxon>Stylommatophora</taxon>
        <taxon>Helicina</taxon>
        <taxon>Helicoidea</taxon>
        <taxon>Geomitridae</taxon>
        <taxon>Candidula</taxon>
    </lineage>
</organism>
<dbReference type="EMBL" id="CAJHNH020002192">
    <property type="protein sequence ID" value="CAG5125879.1"/>
    <property type="molecule type" value="Genomic_DNA"/>
</dbReference>
<dbReference type="GO" id="GO:0003341">
    <property type="term" value="P:cilium movement"/>
    <property type="evidence" value="ECO:0007669"/>
    <property type="project" value="TreeGrafter"/>
</dbReference>
<dbReference type="Gene3D" id="1.25.40.10">
    <property type="entry name" value="Tetratricopeptide repeat domain"/>
    <property type="match status" value="2"/>
</dbReference>